<evidence type="ECO:0008006" key="3">
    <source>
        <dbReference type="Google" id="ProtNLM"/>
    </source>
</evidence>
<dbReference type="AlphaFoldDB" id="A0A9W8CSC0"/>
<protein>
    <recommendedName>
        <fullName evidence="3">SWIM-type domain-containing protein</fullName>
    </recommendedName>
</protein>
<dbReference type="Proteomes" id="UP001149813">
    <property type="component" value="Unassembled WGS sequence"/>
</dbReference>
<proteinExistence type="predicted"/>
<evidence type="ECO:0000313" key="1">
    <source>
        <dbReference type="EMBL" id="KAJ1722486.1"/>
    </source>
</evidence>
<evidence type="ECO:0000313" key="2">
    <source>
        <dbReference type="Proteomes" id="UP001149813"/>
    </source>
</evidence>
<dbReference type="OrthoDB" id="5577393at2759"/>
<sequence length="600" mass="67327">MHLDTPSVLTYPTDSSAEHAAAAAAAATPAALADHGDAGNPRTRAVLWCKAYGRSMRVPFGGSWILSLTDAMEPGAIHASGDVEGSAELTHVVVHGLCPFHVVTSRSPDNSVECGGCIEHRHEAEAPADARPLAAAAAAPLLNFRLVTQPIPMDVLLRSRELAQRALYFFNDTKFGQMYPNALARSLATGGIPERFGLAKPPVIYSSNPLCHRVLQHLSLKSEYQLDSDLGFSIDEWTNVIGNDSNVKLFERGSRVPVPRSPQYRAKAPAMSMSLAFATEFQSEMFEWYLANESGPCYLDAAFSFDTDGFMLWTLFYERNACTVPFSFLVTTAVDIRLIRRWLEELIAHRELPPKTLYVNSIALCDSLVHVLSSWDVRLGKYCVAQELRAHILRPKVSQVIDDQIKQAVADFRHDYQGSIGTIRNNKTLTGRLAHIFDHFDRWNPETAEEFRMFDHSLDALCRWKYLLWSTTLSRPPSSRIDVIFFYLCRHILPGVEQIVRKFPPKAFSRASPFDMDSLEFGNVQRHELLKGISLTKLNDSMLCLAPERNLLKFIVDLDYNVCFCDKFSEKGLCEHLMYCSADRIHQPEVIQLMATIPIA</sequence>
<comment type="caution">
    <text evidence="1">The sequence shown here is derived from an EMBL/GenBank/DDBJ whole genome shotgun (WGS) entry which is preliminary data.</text>
</comment>
<gene>
    <name evidence="1" type="ORF">LPJ53_003084</name>
</gene>
<reference evidence="1" key="1">
    <citation type="submission" date="2022-07" db="EMBL/GenBank/DDBJ databases">
        <title>Phylogenomic reconstructions and comparative analyses of Kickxellomycotina fungi.</title>
        <authorList>
            <person name="Reynolds N.K."/>
            <person name="Stajich J.E."/>
            <person name="Barry K."/>
            <person name="Grigoriev I.V."/>
            <person name="Crous P."/>
            <person name="Smith M.E."/>
        </authorList>
    </citation>
    <scope>NUCLEOTIDE SEQUENCE</scope>
    <source>
        <strain evidence="1">NBRC 32514</strain>
    </source>
</reference>
<name>A0A9W8CSC0_9FUNG</name>
<organism evidence="1 2">
    <name type="scientific">Coemansia erecta</name>
    <dbReference type="NCBI Taxonomy" id="147472"/>
    <lineage>
        <taxon>Eukaryota</taxon>
        <taxon>Fungi</taxon>
        <taxon>Fungi incertae sedis</taxon>
        <taxon>Zoopagomycota</taxon>
        <taxon>Kickxellomycotina</taxon>
        <taxon>Kickxellomycetes</taxon>
        <taxon>Kickxellales</taxon>
        <taxon>Kickxellaceae</taxon>
        <taxon>Coemansia</taxon>
    </lineage>
</organism>
<accession>A0A9W8CSC0</accession>
<keyword evidence="2" id="KW-1185">Reference proteome</keyword>
<dbReference type="EMBL" id="JANBOJ010000109">
    <property type="protein sequence ID" value="KAJ1722486.1"/>
    <property type="molecule type" value="Genomic_DNA"/>
</dbReference>